<keyword evidence="1" id="KW-0732">Signal</keyword>
<proteinExistence type="predicted"/>
<evidence type="ECO:0000313" key="2">
    <source>
        <dbReference type="EMBL" id="GCA76787.1"/>
    </source>
</evidence>
<dbReference type="AlphaFoldDB" id="A0A5A5RUP4"/>
<protein>
    <submittedName>
        <fullName evidence="2">Uncharacterized protein</fullName>
    </submittedName>
</protein>
<dbReference type="Proteomes" id="UP000324917">
    <property type="component" value="Unassembled WGS sequence"/>
</dbReference>
<feature type="signal peptide" evidence="1">
    <location>
        <begin position="1"/>
        <end position="19"/>
    </location>
</feature>
<evidence type="ECO:0000313" key="3">
    <source>
        <dbReference type="Proteomes" id="UP000324917"/>
    </source>
</evidence>
<comment type="caution">
    <text evidence="2">The sequence shown here is derived from an EMBL/GenBank/DDBJ whole genome shotgun (WGS) entry which is preliminary data.</text>
</comment>
<feature type="chain" id="PRO_5022822112" evidence="1">
    <location>
        <begin position="20"/>
        <end position="71"/>
    </location>
</feature>
<organism evidence="2 3">
    <name type="scientific">Microcystis aeruginosa NIES-2520</name>
    <dbReference type="NCBI Taxonomy" id="2303982"/>
    <lineage>
        <taxon>Bacteria</taxon>
        <taxon>Bacillati</taxon>
        <taxon>Cyanobacteriota</taxon>
        <taxon>Cyanophyceae</taxon>
        <taxon>Oscillatoriophycideae</taxon>
        <taxon>Chroococcales</taxon>
        <taxon>Microcystaceae</taxon>
        <taxon>Microcystis</taxon>
    </lineage>
</organism>
<dbReference type="RefSeq" id="WP_149987848.1">
    <property type="nucleotide sequence ID" value="NZ_BHVP01000091.1"/>
</dbReference>
<sequence length="71" mass="7980">MLQRLFLAFTLAFPLYLSIAIQQTSPLADRVNRPSSRGINKIEQTVKAIQKQLKQEHSGSSGIVMQIINLK</sequence>
<name>A0A5A5RUP4_MICAE</name>
<dbReference type="EMBL" id="BHVP01000091">
    <property type="protein sequence ID" value="GCA76787.1"/>
    <property type="molecule type" value="Genomic_DNA"/>
</dbReference>
<evidence type="ECO:0000256" key="1">
    <source>
        <dbReference type="SAM" id="SignalP"/>
    </source>
</evidence>
<gene>
    <name evidence="2" type="ORF">MiTe_03638</name>
</gene>
<accession>A0A5A5RUP4</accession>
<reference evidence="2 3" key="1">
    <citation type="submission" date="2018-09" db="EMBL/GenBank/DDBJ databases">
        <title>Evolutionary history of phycoerythrin pigmentation in the water bloom-forming cyanobacterium Microcystis aeruginosa.</title>
        <authorList>
            <person name="Tanabe Y."/>
            <person name="Tanabe Y."/>
            <person name="Yamaguchi H."/>
        </authorList>
    </citation>
    <scope>NUCLEOTIDE SEQUENCE [LARGE SCALE GENOMIC DNA]</scope>
    <source>
        <strain evidence="2 3">NIES-2520</strain>
    </source>
</reference>